<accession>A0A507DBH3</accession>
<keyword evidence="2" id="KW-0812">Transmembrane</keyword>
<feature type="region of interest" description="Disordered" evidence="1">
    <location>
        <begin position="230"/>
        <end position="278"/>
    </location>
</feature>
<keyword evidence="5" id="KW-1185">Reference proteome</keyword>
<evidence type="ECO:0000313" key="3">
    <source>
        <dbReference type="EMBL" id="TPX40956.1"/>
    </source>
</evidence>
<keyword evidence="2" id="KW-1133">Transmembrane helix</keyword>
<feature type="compositionally biased region" description="Gly residues" evidence="1">
    <location>
        <begin position="248"/>
        <end position="260"/>
    </location>
</feature>
<dbReference type="Proteomes" id="UP000320475">
    <property type="component" value="Unassembled WGS sequence"/>
</dbReference>
<feature type="transmembrane region" description="Helical" evidence="2">
    <location>
        <begin position="114"/>
        <end position="138"/>
    </location>
</feature>
<gene>
    <name evidence="3" type="ORF">SeLEV6574_g06317</name>
    <name evidence="4" type="ORF">SeMB42_g03104</name>
</gene>
<feature type="transmembrane region" description="Helical" evidence="2">
    <location>
        <begin position="70"/>
        <end position="93"/>
    </location>
</feature>
<organism evidence="4 5">
    <name type="scientific">Synchytrium endobioticum</name>
    <dbReference type="NCBI Taxonomy" id="286115"/>
    <lineage>
        <taxon>Eukaryota</taxon>
        <taxon>Fungi</taxon>
        <taxon>Fungi incertae sedis</taxon>
        <taxon>Chytridiomycota</taxon>
        <taxon>Chytridiomycota incertae sedis</taxon>
        <taxon>Chytridiomycetes</taxon>
        <taxon>Synchytriales</taxon>
        <taxon>Synchytriaceae</taxon>
        <taxon>Synchytrium</taxon>
    </lineage>
</organism>
<dbReference type="PANTHER" id="PTHR31168:SF1">
    <property type="entry name" value="DUF599 FAMILY PROTEIN"/>
    <property type="match status" value="1"/>
</dbReference>
<evidence type="ECO:0000256" key="2">
    <source>
        <dbReference type="SAM" id="Phobius"/>
    </source>
</evidence>
<dbReference type="PANTHER" id="PTHR31168">
    <property type="entry name" value="OS02G0292800 PROTEIN"/>
    <property type="match status" value="1"/>
</dbReference>
<dbReference type="EMBL" id="QEAM01000349">
    <property type="protein sequence ID" value="TPX40956.1"/>
    <property type="molecule type" value="Genomic_DNA"/>
</dbReference>
<evidence type="ECO:0000313" key="6">
    <source>
        <dbReference type="Proteomes" id="UP000320475"/>
    </source>
</evidence>
<protein>
    <recommendedName>
        <fullName evidence="7">DUF599 domain-containing protein</fullName>
    </recommendedName>
</protein>
<dbReference type="InterPro" id="IPR006747">
    <property type="entry name" value="DUF599"/>
</dbReference>
<sequence>MSDILPDVPIIVGCVALYISYHGWLIRRITISPLSTVIGITRLSRKRWVAGIVNSNGSLGILAIQTLRNYLMMSSMLATVAITLAVGIMAVVATLSKSTKSDTQDLQFLGGWDLFFKIKVAVLMATFVCAFVCFMEAMRYMNHAGFLMTGVNLKASPDDGDKAQDVKAVSKLAAKLLNQGGLFHTFGTRFLLFCFPVLAWLFSPWALLALSTLLVALFFLLDQESSAGFGHASDSARDEPIGADRGDTVGGVSNGTGNMGGTSQSQKSQDGGRGPGDGGGRRLCDVCAACIVATC</sequence>
<evidence type="ECO:0000313" key="5">
    <source>
        <dbReference type="Proteomes" id="UP000317494"/>
    </source>
</evidence>
<dbReference type="OrthoDB" id="761598at2759"/>
<feature type="transmembrane region" description="Helical" evidence="2">
    <location>
        <begin position="6"/>
        <end position="26"/>
    </location>
</feature>
<name>A0A507DBH3_9FUNG</name>
<keyword evidence="2" id="KW-0472">Membrane</keyword>
<dbReference type="EMBL" id="QEAN01000105">
    <property type="protein sequence ID" value="TPX48178.1"/>
    <property type="molecule type" value="Genomic_DNA"/>
</dbReference>
<evidence type="ECO:0008006" key="7">
    <source>
        <dbReference type="Google" id="ProtNLM"/>
    </source>
</evidence>
<dbReference type="AlphaFoldDB" id="A0A507DBH3"/>
<dbReference type="Proteomes" id="UP000317494">
    <property type="component" value="Unassembled WGS sequence"/>
</dbReference>
<evidence type="ECO:0000313" key="4">
    <source>
        <dbReference type="EMBL" id="TPX48178.1"/>
    </source>
</evidence>
<feature type="transmembrane region" description="Helical" evidence="2">
    <location>
        <begin position="190"/>
        <end position="221"/>
    </location>
</feature>
<proteinExistence type="predicted"/>
<evidence type="ECO:0000256" key="1">
    <source>
        <dbReference type="SAM" id="MobiDB-lite"/>
    </source>
</evidence>
<dbReference type="Pfam" id="PF04654">
    <property type="entry name" value="DUF599"/>
    <property type="match status" value="1"/>
</dbReference>
<feature type="compositionally biased region" description="Basic and acidic residues" evidence="1">
    <location>
        <begin position="234"/>
        <end position="247"/>
    </location>
</feature>
<dbReference type="VEuPathDB" id="FungiDB:SeMB42_g03104"/>
<reference evidence="5 6" key="1">
    <citation type="journal article" date="2019" name="Sci. Rep.">
        <title>Comparative genomics of chytrid fungi reveal insights into the obligate biotrophic and pathogenic lifestyle of Synchytrium endobioticum.</title>
        <authorList>
            <person name="van de Vossenberg B.T.L.H."/>
            <person name="Warris S."/>
            <person name="Nguyen H.D.T."/>
            <person name="van Gent-Pelzer M.P.E."/>
            <person name="Joly D.L."/>
            <person name="van de Geest H.C."/>
            <person name="Bonants P.J.M."/>
            <person name="Smith D.S."/>
            <person name="Levesque C.A."/>
            <person name="van der Lee T.A.J."/>
        </authorList>
    </citation>
    <scope>NUCLEOTIDE SEQUENCE [LARGE SCALE GENOMIC DNA]</scope>
    <source>
        <strain evidence="3 6">LEV6574</strain>
        <strain evidence="4 5">MB42</strain>
    </source>
</reference>
<comment type="caution">
    <text evidence="4">The sequence shown here is derived from an EMBL/GenBank/DDBJ whole genome shotgun (WGS) entry which is preliminary data.</text>
</comment>